<name>A0A1M6P3S2_9RHOB</name>
<keyword evidence="1 4" id="KW-0963">Cytoplasm</keyword>
<evidence type="ECO:0000256" key="3">
    <source>
        <dbReference type="ARBA" id="ARBA00023315"/>
    </source>
</evidence>
<keyword evidence="3 4" id="KW-0012">Acyltransferase</keyword>
<dbReference type="STRING" id="1470563.SAMN05444000_11758"/>
<comment type="catalytic activity">
    <reaction evidence="4">
        <text>N-terminal L-arginyl-[protein] + L-leucyl-tRNA(Leu) = N-terminal L-leucyl-L-arginyl-[protein] + tRNA(Leu) + H(+)</text>
        <dbReference type="Rhea" id="RHEA:50416"/>
        <dbReference type="Rhea" id="RHEA-COMP:9613"/>
        <dbReference type="Rhea" id="RHEA-COMP:9622"/>
        <dbReference type="Rhea" id="RHEA-COMP:12672"/>
        <dbReference type="Rhea" id="RHEA-COMP:12673"/>
        <dbReference type="ChEBI" id="CHEBI:15378"/>
        <dbReference type="ChEBI" id="CHEBI:64719"/>
        <dbReference type="ChEBI" id="CHEBI:78442"/>
        <dbReference type="ChEBI" id="CHEBI:78494"/>
        <dbReference type="ChEBI" id="CHEBI:133044"/>
        <dbReference type="EC" id="2.3.2.6"/>
    </reaction>
</comment>
<dbReference type="GO" id="GO:0030163">
    <property type="term" value="P:protein catabolic process"/>
    <property type="evidence" value="ECO:0007669"/>
    <property type="project" value="UniProtKB-UniRule"/>
</dbReference>
<keyword evidence="6" id="KW-1185">Reference proteome</keyword>
<comment type="subcellular location">
    <subcellularLocation>
        <location evidence="4">Cytoplasm</location>
    </subcellularLocation>
</comment>
<reference evidence="6" key="1">
    <citation type="submission" date="2016-11" db="EMBL/GenBank/DDBJ databases">
        <authorList>
            <person name="Varghese N."/>
            <person name="Submissions S."/>
        </authorList>
    </citation>
    <scope>NUCLEOTIDE SEQUENCE [LARGE SCALE GENOMIC DNA]</scope>
    <source>
        <strain evidence="6">DSM 100564</strain>
    </source>
</reference>
<dbReference type="InterPro" id="IPR042221">
    <property type="entry name" value="Leu/Phe-tRNA_Trfase_N"/>
</dbReference>
<dbReference type="InterPro" id="IPR004616">
    <property type="entry name" value="Leu/Phe-tRNA_Trfase"/>
</dbReference>
<gene>
    <name evidence="4" type="primary">aat</name>
    <name evidence="5" type="ORF">SAMN05444000_11758</name>
</gene>
<dbReference type="EC" id="2.3.2.6" evidence="4"/>
<comment type="function">
    <text evidence="4">Functions in the N-end rule pathway of protein degradation where it conjugates Leu, Phe and, less efficiently, Met from aminoacyl-tRNAs to the N-termini of proteins containing an N-terminal arginine or lysine.</text>
</comment>
<accession>A0A1M6P3S2</accession>
<evidence type="ECO:0000313" key="5">
    <source>
        <dbReference type="EMBL" id="SHK02627.1"/>
    </source>
</evidence>
<dbReference type="InterPro" id="IPR042203">
    <property type="entry name" value="Leu/Phe-tRNA_Trfase_C"/>
</dbReference>
<organism evidence="5 6">
    <name type="scientific">Shimia gijangensis</name>
    <dbReference type="NCBI Taxonomy" id="1470563"/>
    <lineage>
        <taxon>Bacteria</taxon>
        <taxon>Pseudomonadati</taxon>
        <taxon>Pseudomonadota</taxon>
        <taxon>Alphaproteobacteria</taxon>
        <taxon>Rhodobacterales</taxon>
        <taxon>Roseobacteraceae</taxon>
    </lineage>
</organism>
<evidence type="ECO:0000256" key="2">
    <source>
        <dbReference type="ARBA" id="ARBA00022679"/>
    </source>
</evidence>
<evidence type="ECO:0000313" key="6">
    <source>
        <dbReference type="Proteomes" id="UP000183982"/>
    </source>
</evidence>
<dbReference type="SUPFAM" id="SSF55729">
    <property type="entry name" value="Acyl-CoA N-acyltransferases (Nat)"/>
    <property type="match status" value="1"/>
</dbReference>
<dbReference type="PANTHER" id="PTHR30098:SF2">
    <property type="entry name" value="LEUCYL_PHENYLALANYL-TRNA--PROTEIN TRANSFERASE"/>
    <property type="match status" value="1"/>
</dbReference>
<comment type="catalytic activity">
    <reaction evidence="4">
        <text>L-phenylalanyl-tRNA(Phe) + an N-terminal L-alpha-aminoacyl-[protein] = an N-terminal L-phenylalanyl-L-alpha-aminoacyl-[protein] + tRNA(Phe)</text>
        <dbReference type="Rhea" id="RHEA:43632"/>
        <dbReference type="Rhea" id="RHEA-COMP:9668"/>
        <dbReference type="Rhea" id="RHEA-COMP:9699"/>
        <dbReference type="Rhea" id="RHEA-COMP:10636"/>
        <dbReference type="Rhea" id="RHEA-COMP:10637"/>
        <dbReference type="ChEBI" id="CHEBI:78442"/>
        <dbReference type="ChEBI" id="CHEBI:78531"/>
        <dbReference type="ChEBI" id="CHEBI:78597"/>
        <dbReference type="ChEBI" id="CHEBI:83561"/>
        <dbReference type="EC" id="2.3.2.6"/>
    </reaction>
</comment>
<dbReference type="Gene3D" id="3.30.70.3550">
    <property type="entry name" value="Leucyl/phenylalanyl-tRNA-protein transferase, N-terminal domain"/>
    <property type="match status" value="1"/>
</dbReference>
<dbReference type="HAMAP" id="MF_00688">
    <property type="entry name" value="Leu_Phe_trans"/>
    <property type="match status" value="1"/>
</dbReference>
<dbReference type="EMBL" id="FQZQ01000017">
    <property type="protein sequence ID" value="SHK02627.1"/>
    <property type="molecule type" value="Genomic_DNA"/>
</dbReference>
<dbReference type="PANTHER" id="PTHR30098">
    <property type="entry name" value="LEUCYL/PHENYLALANYL-TRNA--PROTEIN TRANSFERASE"/>
    <property type="match status" value="1"/>
</dbReference>
<evidence type="ECO:0000256" key="4">
    <source>
        <dbReference type="HAMAP-Rule" id="MF_00688"/>
    </source>
</evidence>
<dbReference type="NCBIfam" id="TIGR00667">
    <property type="entry name" value="aat"/>
    <property type="match status" value="1"/>
</dbReference>
<dbReference type="RefSeq" id="WP_073254350.1">
    <property type="nucleotide sequence ID" value="NZ_FQZQ01000017.1"/>
</dbReference>
<comment type="catalytic activity">
    <reaction evidence="4">
        <text>N-terminal L-lysyl-[protein] + L-leucyl-tRNA(Leu) = N-terminal L-leucyl-L-lysyl-[protein] + tRNA(Leu) + H(+)</text>
        <dbReference type="Rhea" id="RHEA:12340"/>
        <dbReference type="Rhea" id="RHEA-COMP:9613"/>
        <dbReference type="Rhea" id="RHEA-COMP:9622"/>
        <dbReference type="Rhea" id="RHEA-COMP:12670"/>
        <dbReference type="Rhea" id="RHEA-COMP:12671"/>
        <dbReference type="ChEBI" id="CHEBI:15378"/>
        <dbReference type="ChEBI" id="CHEBI:65249"/>
        <dbReference type="ChEBI" id="CHEBI:78442"/>
        <dbReference type="ChEBI" id="CHEBI:78494"/>
        <dbReference type="ChEBI" id="CHEBI:133043"/>
        <dbReference type="EC" id="2.3.2.6"/>
    </reaction>
</comment>
<dbReference type="Pfam" id="PF03588">
    <property type="entry name" value="Leu_Phe_trans"/>
    <property type="match status" value="1"/>
</dbReference>
<dbReference type="OrthoDB" id="9790282at2"/>
<dbReference type="GO" id="GO:0008914">
    <property type="term" value="F:leucyl-tRNA--protein transferase activity"/>
    <property type="evidence" value="ECO:0007669"/>
    <property type="project" value="UniProtKB-UniRule"/>
</dbReference>
<evidence type="ECO:0000256" key="1">
    <source>
        <dbReference type="ARBA" id="ARBA00022490"/>
    </source>
</evidence>
<dbReference type="Proteomes" id="UP000183982">
    <property type="component" value="Unassembled WGS sequence"/>
</dbReference>
<dbReference type="InterPro" id="IPR016181">
    <property type="entry name" value="Acyl_CoA_acyltransferase"/>
</dbReference>
<comment type="similarity">
    <text evidence="4">Belongs to the L/F-transferase family.</text>
</comment>
<keyword evidence="2 4" id="KW-0808">Transferase</keyword>
<dbReference type="Gene3D" id="3.40.630.70">
    <property type="entry name" value="Leucyl/phenylalanyl-tRNA-protein transferase, C-terminal domain"/>
    <property type="match status" value="1"/>
</dbReference>
<protein>
    <recommendedName>
        <fullName evidence="4">Leucyl/phenylalanyl-tRNA--protein transferase</fullName>
        <ecNumber evidence="4">2.3.2.6</ecNumber>
    </recommendedName>
    <alternativeName>
        <fullName evidence="4">L/F-transferase</fullName>
    </alternativeName>
    <alternativeName>
        <fullName evidence="4">Leucyltransferase</fullName>
    </alternativeName>
    <alternativeName>
        <fullName evidence="4">Phenyalanyltransferase</fullName>
    </alternativeName>
</protein>
<sequence>MAHGAHPWQDEITPDLLMRAYSMGIFPMSEHRDDPEIFWVDPHRRGIFPLAGFHVSRSLAKAIRAQAYNITVDHDFEGVVDGCADRTDTWINGTIRCLYSVLHAQRRAHSIEIWQDSKLVGGVYGVTLGTAFFGESMFSRTPNASKIALAWLMELLNLNGFTLFDAQFITPHLATLGAVEISREEYHTLLKEAQKGTATLTYSDAVSAEGVALQRSTQISNRA</sequence>
<dbReference type="GO" id="GO:0005737">
    <property type="term" value="C:cytoplasm"/>
    <property type="evidence" value="ECO:0007669"/>
    <property type="project" value="UniProtKB-SubCell"/>
</dbReference>
<dbReference type="AlphaFoldDB" id="A0A1M6P3S2"/>
<proteinExistence type="inferred from homology"/>